<dbReference type="PANTHER" id="PTHR41533">
    <property type="entry name" value="L,D-TRANSPEPTIDASE HI_1667-RELATED"/>
    <property type="match status" value="1"/>
</dbReference>
<feature type="domain" description="Peptidoglycan binding-like" evidence="1">
    <location>
        <begin position="83"/>
        <end position="137"/>
    </location>
</feature>
<dbReference type="RefSeq" id="WP_265265239.1">
    <property type="nucleotide sequence ID" value="NZ_JAIHOM010000068.1"/>
</dbReference>
<dbReference type="PANTHER" id="PTHR41533:SF1">
    <property type="entry name" value="L,D-TRANSPEPTIDASE YCBB-RELATED"/>
    <property type="match status" value="1"/>
</dbReference>
<organism evidence="2 3">
    <name type="scientific">Spirulina subsalsa FACHB-351</name>
    <dbReference type="NCBI Taxonomy" id="234711"/>
    <lineage>
        <taxon>Bacteria</taxon>
        <taxon>Bacillati</taxon>
        <taxon>Cyanobacteriota</taxon>
        <taxon>Cyanophyceae</taxon>
        <taxon>Spirulinales</taxon>
        <taxon>Spirulinaceae</taxon>
        <taxon>Spirulina</taxon>
    </lineage>
</organism>
<protein>
    <submittedName>
        <fullName evidence="2">Peptidoglycan-binding protein</fullName>
    </submittedName>
</protein>
<evidence type="ECO:0000259" key="1">
    <source>
        <dbReference type="Pfam" id="PF01471"/>
    </source>
</evidence>
<feature type="domain" description="Peptidoglycan binding-like" evidence="1">
    <location>
        <begin position="305"/>
        <end position="345"/>
    </location>
</feature>
<sequence length="356" mass="38263">MMESLAYLHHALAYEDDHGDSSLMLTPTLIPEGSGGGPSGLWRRGKGRLVTVGMVLGGMVLGLWGASSEALASAMTLLREGDRGSHVQAVQVQLSSLGYLQARPTGYFGPATREAVIRLQREHGLTPDGVIGPQTQVILNQRQRTVTPSAPEITANLLRQGDRNSQVRTLQQALQQAGVYNGPITGYFGNQTEAAVRRFQQQRGLPVDGIVGAQTLNALQSTPTPTQPFTSAPPTPLFGLGSQGNEVREIQQRLNSLGYLAQAPSGVYDEATEAAVRNFQRDRNLAIDGQVGGSTFNQLRSAISAEQVRSLQQRLQQGGFYRGPIDGVWGPQTQQALESAQRLYGVSMGDVVQGNY</sequence>
<feature type="domain" description="Peptidoglycan binding-like" evidence="1">
    <location>
        <begin position="243"/>
        <end position="299"/>
    </location>
</feature>
<evidence type="ECO:0000313" key="2">
    <source>
        <dbReference type="EMBL" id="MCW6037384.1"/>
    </source>
</evidence>
<proteinExistence type="predicted"/>
<dbReference type="InterPro" id="IPR002477">
    <property type="entry name" value="Peptidoglycan-bd-like"/>
</dbReference>
<dbReference type="SUPFAM" id="SSF47090">
    <property type="entry name" value="PGBD-like"/>
    <property type="match status" value="4"/>
</dbReference>
<gene>
    <name evidence="2" type="ORF">K4A83_14035</name>
</gene>
<feature type="domain" description="Peptidoglycan binding-like" evidence="1">
    <location>
        <begin position="164"/>
        <end position="219"/>
    </location>
</feature>
<name>A0ABT3L7A6_9CYAN</name>
<evidence type="ECO:0000313" key="3">
    <source>
        <dbReference type="Proteomes" id="UP001526426"/>
    </source>
</evidence>
<dbReference type="Proteomes" id="UP001526426">
    <property type="component" value="Unassembled WGS sequence"/>
</dbReference>
<dbReference type="EMBL" id="JAIHOM010000068">
    <property type="protein sequence ID" value="MCW6037384.1"/>
    <property type="molecule type" value="Genomic_DNA"/>
</dbReference>
<dbReference type="Pfam" id="PF01471">
    <property type="entry name" value="PG_binding_1"/>
    <property type="match status" value="4"/>
</dbReference>
<reference evidence="2 3" key="1">
    <citation type="submission" date="2021-08" db="EMBL/GenBank/DDBJ databases">
        <title>Draft genome sequence of Spirulina subsalsa with high tolerance to salinity and hype-accumulation of phycocyanin.</title>
        <authorList>
            <person name="Pei H."/>
            <person name="Jiang L."/>
        </authorList>
    </citation>
    <scope>NUCLEOTIDE SEQUENCE [LARGE SCALE GENOMIC DNA]</scope>
    <source>
        <strain evidence="2 3">FACHB-351</strain>
    </source>
</reference>
<dbReference type="InterPro" id="IPR036365">
    <property type="entry name" value="PGBD-like_sf"/>
</dbReference>
<dbReference type="InterPro" id="IPR052905">
    <property type="entry name" value="LD-transpeptidase_YkuD-like"/>
</dbReference>
<comment type="caution">
    <text evidence="2">The sequence shown here is derived from an EMBL/GenBank/DDBJ whole genome shotgun (WGS) entry which is preliminary data.</text>
</comment>
<accession>A0ABT3L7A6</accession>
<dbReference type="Gene3D" id="1.10.101.10">
    <property type="entry name" value="PGBD-like superfamily/PGBD"/>
    <property type="match status" value="4"/>
</dbReference>
<dbReference type="InterPro" id="IPR036366">
    <property type="entry name" value="PGBDSf"/>
</dbReference>
<keyword evidence="3" id="KW-1185">Reference proteome</keyword>